<reference evidence="1 2" key="1">
    <citation type="journal article" date="2023" name="Microb. Genom.">
        <title>Mesoterricola silvestris gen. nov., sp. nov., Mesoterricola sediminis sp. nov., Geothrix oryzae sp. nov., Geothrix edaphica sp. nov., Geothrix rubra sp. nov., and Geothrix limicola sp. nov., six novel members of Acidobacteriota isolated from soils.</title>
        <authorList>
            <person name="Weisberg A.J."/>
            <person name="Pearce E."/>
            <person name="Kramer C.G."/>
            <person name="Chang J.H."/>
            <person name="Clarke C.R."/>
        </authorList>
    </citation>
    <scope>NUCLEOTIDE SEQUENCE [LARGE SCALE GENOMIC DNA]</scope>
    <source>
        <strain evidence="1 2">NRRL_B-2795</strain>
    </source>
</reference>
<evidence type="ECO:0000313" key="1">
    <source>
        <dbReference type="EMBL" id="MDX2916120.1"/>
    </source>
</evidence>
<sequence length="130" mass="14174">MSDALPLDVILGPHEAARLLRQLAAGIVRQDQLHPDVALRLACERATDGDPLMLAATGQVWSVRPDVDPDADVPARRLTIHARLTAPPRVLVSDADDRDSEVDELLITALELYQLDSWKPIDALLEGGTQ</sequence>
<gene>
    <name evidence="1" type="ORF">PV517_46575</name>
</gene>
<dbReference type="Proteomes" id="UP001271723">
    <property type="component" value="Unassembled WGS sequence"/>
</dbReference>
<keyword evidence="2" id="KW-1185">Reference proteome</keyword>
<proteinExistence type="predicted"/>
<name>A0ABU4LL13_9ACTN</name>
<evidence type="ECO:0000313" key="2">
    <source>
        <dbReference type="Proteomes" id="UP001271723"/>
    </source>
</evidence>
<comment type="caution">
    <text evidence="1">The sequence shown here is derived from an EMBL/GenBank/DDBJ whole genome shotgun (WGS) entry which is preliminary data.</text>
</comment>
<organism evidence="1 2">
    <name type="scientific">Streptomyces griseiscabiei</name>
    <dbReference type="NCBI Taxonomy" id="2993540"/>
    <lineage>
        <taxon>Bacteria</taxon>
        <taxon>Bacillati</taxon>
        <taxon>Actinomycetota</taxon>
        <taxon>Actinomycetes</taxon>
        <taxon>Kitasatosporales</taxon>
        <taxon>Streptomycetaceae</taxon>
        <taxon>Streptomyces</taxon>
    </lineage>
</organism>
<dbReference type="EMBL" id="JARAVY010000039">
    <property type="protein sequence ID" value="MDX2916120.1"/>
    <property type="molecule type" value="Genomic_DNA"/>
</dbReference>
<dbReference type="RefSeq" id="WP_107468890.1">
    <property type="nucleotide sequence ID" value="NZ_JAGJBZ010000007.1"/>
</dbReference>
<accession>A0ABU4LL13</accession>
<protein>
    <submittedName>
        <fullName evidence="1">Uncharacterized protein</fullName>
    </submittedName>
</protein>